<evidence type="ECO:0000256" key="1">
    <source>
        <dbReference type="ARBA" id="ARBA00006640"/>
    </source>
</evidence>
<feature type="region of interest" description="Disordered" evidence="5">
    <location>
        <begin position="28"/>
        <end position="64"/>
    </location>
</feature>
<dbReference type="InterPro" id="IPR001911">
    <property type="entry name" value="Ribosomal_bS21"/>
</dbReference>
<dbReference type="GO" id="GO:1990904">
    <property type="term" value="C:ribonucleoprotein complex"/>
    <property type="evidence" value="ECO:0007669"/>
    <property type="project" value="UniProtKB-KW"/>
</dbReference>
<evidence type="ECO:0000313" key="6">
    <source>
        <dbReference type="EMBL" id="TAI47300.1"/>
    </source>
</evidence>
<gene>
    <name evidence="6" type="ORF">EW142_11505</name>
</gene>
<name>A0A4V6MM96_9FLAO</name>
<organism evidence="6 7">
    <name type="scientific">Flagellimonas allohymeniacidonis</name>
    <dbReference type="NCBI Taxonomy" id="2517819"/>
    <lineage>
        <taxon>Bacteria</taxon>
        <taxon>Pseudomonadati</taxon>
        <taxon>Bacteroidota</taxon>
        <taxon>Flavobacteriia</taxon>
        <taxon>Flavobacteriales</taxon>
        <taxon>Flavobacteriaceae</taxon>
        <taxon>Flagellimonas</taxon>
    </lineage>
</organism>
<dbReference type="EMBL" id="SGIU01000002">
    <property type="protein sequence ID" value="TAI47300.1"/>
    <property type="molecule type" value="Genomic_DNA"/>
</dbReference>
<dbReference type="Proteomes" id="UP000291981">
    <property type="component" value="Unassembled WGS sequence"/>
</dbReference>
<keyword evidence="2 6" id="KW-0689">Ribosomal protein</keyword>
<dbReference type="GO" id="GO:0003735">
    <property type="term" value="F:structural constituent of ribosome"/>
    <property type="evidence" value="ECO:0007669"/>
    <property type="project" value="InterPro"/>
</dbReference>
<dbReference type="AlphaFoldDB" id="A0A4V6MM96"/>
<feature type="compositionally biased region" description="Basic and acidic residues" evidence="5">
    <location>
        <begin position="31"/>
        <end position="40"/>
    </location>
</feature>
<dbReference type="GO" id="GO:0005840">
    <property type="term" value="C:ribosome"/>
    <property type="evidence" value="ECO:0007669"/>
    <property type="project" value="UniProtKB-KW"/>
</dbReference>
<reference evidence="6 7" key="1">
    <citation type="submission" date="2019-02" db="EMBL/GenBank/DDBJ databases">
        <title>Draft genome sequence of Muricauda sp. 176CP4-71.</title>
        <authorList>
            <person name="Park J.-S."/>
        </authorList>
    </citation>
    <scope>NUCLEOTIDE SEQUENCE [LARGE SCALE GENOMIC DNA]</scope>
    <source>
        <strain evidence="6 7">176CP4-71</strain>
    </source>
</reference>
<dbReference type="GO" id="GO:0006412">
    <property type="term" value="P:translation"/>
    <property type="evidence" value="ECO:0007669"/>
    <property type="project" value="InterPro"/>
</dbReference>
<evidence type="ECO:0000256" key="4">
    <source>
        <dbReference type="ARBA" id="ARBA00035135"/>
    </source>
</evidence>
<evidence type="ECO:0000313" key="7">
    <source>
        <dbReference type="Proteomes" id="UP000291981"/>
    </source>
</evidence>
<proteinExistence type="inferred from homology"/>
<comment type="caution">
    <text evidence="6">The sequence shown here is derived from an EMBL/GenBank/DDBJ whole genome shotgun (WGS) entry which is preliminary data.</text>
</comment>
<evidence type="ECO:0000256" key="5">
    <source>
        <dbReference type="SAM" id="MobiDB-lite"/>
    </source>
</evidence>
<accession>A0A4V6MM96</accession>
<keyword evidence="3" id="KW-0687">Ribonucleoprotein</keyword>
<evidence type="ECO:0000256" key="2">
    <source>
        <dbReference type="ARBA" id="ARBA00022980"/>
    </source>
</evidence>
<dbReference type="RefSeq" id="WP_130613984.1">
    <property type="nucleotide sequence ID" value="NZ_SGIU01000002.1"/>
</dbReference>
<comment type="similarity">
    <text evidence="1">Belongs to the bacterial ribosomal protein bS21 family.</text>
</comment>
<protein>
    <recommendedName>
        <fullName evidence="4">Small ribosomal subunit protein bS21</fullName>
    </recommendedName>
</protein>
<keyword evidence="7" id="KW-1185">Reference proteome</keyword>
<evidence type="ECO:0000256" key="3">
    <source>
        <dbReference type="ARBA" id="ARBA00023274"/>
    </source>
</evidence>
<dbReference type="Pfam" id="PF01165">
    <property type="entry name" value="Ribosomal_S21"/>
    <property type="match status" value="1"/>
</dbReference>
<sequence length="64" mass="7903">MLIIKRVSDENIERALKRYRNKVRKTQQLKHIRDNQEFTKKSKRKRDGLAKAVYRNQYLKNQEE</sequence>
<dbReference type="OrthoDB" id="598353at2"/>